<feature type="chain" id="PRO_5047296464" evidence="2">
    <location>
        <begin position="25"/>
        <end position="298"/>
    </location>
</feature>
<dbReference type="EMBL" id="JAUZVY010000006">
    <property type="protein sequence ID" value="MDP4530106.1"/>
    <property type="molecule type" value="Genomic_DNA"/>
</dbReference>
<keyword evidence="2" id="KW-0732">Signal</keyword>
<reference evidence="4 5" key="1">
    <citation type="submission" date="2023-08" db="EMBL/GenBank/DDBJ databases">
        <authorList>
            <person name="Joshi A."/>
            <person name="Thite S."/>
        </authorList>
    </citation>
    <scope>NUCLEOTIDE SEQUENCE [LARGE SCALE GENOMIC DNA]</scope>
    <source>
        <strain evidence="4 5">1E1</strain>
    </source>
</reference>
<dbReference type="Pfam" id="PF13349">
    <property type="entry name" value="DUF4097"/>
    <property type="match status" value="1"/>
</dbReference>
<feature type="domain" description="DUF4097" evidence="3">
    <location>
        <begin position="43"/>
        <end position="257"/>
    </location>
</feature>
<gene>
    <name evidence="4" type="ORF">Q3O59_13845</name>
</gene>
<feature type="region of interest" description="Disordered" evidence="1">
    <location>
        <begin position="278"/>
        <end position="298"/>
    </location>
</feature>
<feature type="signal peptide" evidence="2">
    <location>
        <begin position="1"/>
        <end position="24"/>
    </location>
</feature>
<accession>A0ABT9GT06</accession>
<keyword evidence="5" id="KW-1185">Reference proteome</keyword>
<organism evidence="4 5">
    <name type="scientific">Alkalimonas delamerensis</name>
    <dbReference type="NCBI Taxonomy" id="265981"/>
    <lineage>
        <taxon>Bacteria</taxon>
        <taxon>Pseudomonadati</taxon>
        <taxon>Pseudomonadota</taxon>
        <taxon>Gammaproteobacteria</taxon>
        <taxon>Alkalimonas</taxon>
    </lineage>
</organism>
<evidence type="ECO:0000256" key="1">
    <source>
        <dbReference type="SAM" id="MobiDB-lite"/>
    </source>
</evidence>
<dbReference type="Proteomes" id="UP001236258">
    <property type="component" value="Unassembled WGS sequence"/>
</dbReference>
<name>A0ABT9GT06_9GAMM</name>
<comment type="caution">
    <text evidence="4">The sequence shown here is derived from an EMBL/GenBank/DDBJ whole genome shotgun (WGS) entry which is preliminary data.</text>
</comment>
<evidence type="ECO:0000313" key="4">
    <source>
        <dbReference type="EMBL" id="MDP4530106.1"/>
    </source>
</evidence>
<evidence type="ECO:0000256" key="2">
    <source>
        <dbReference type="SAM" id="SignalP"/>
    </source>
</evidence>
<evidence type="ECO:0000313" key="5">
    <source>
        <dbReference type="Proteomes" id="UP001236258"/>
    </source>
</evidence>
<dbReference type="RefSeq" id="WP_305946146.1">
    <property type="nucleotide sequence ID" value="NZ_JAUZVY010000006.1"/>
</dbReference>
<proteinExistence type="predicted"/>
<sequence length="298" mass="31068">MWKATIAILALSSALALGSNVAQASERCAYSSEQQLTLADVQRLQLVLASDQLTLTGGANQEVQVHARLCASSQKRLDELKLESRQQGNSIRLQLLPERRSNQFSSGLFRRGGNYGWFDLTVQVPAAMLLDLTLSSGSATIDNIAGLDLVLSSGRVRATQVAGPVSSTVSSGQLTLSDAGPVQLNALSSGQVTLRQVGAVQASSVSSGQLSIERAAGDVTLNSLSSGQLRVSDVQGSVRVDRISSGSARVSDVRGNAAFGSIGSGSIRAERIGGDLSLDRKGSGSVRHQGVQGQVRLP</sequence>
<protein>
    <submittedName>
        <fullName evidence="4">DUF4097 family beta strand repeat-containing protein</fullName>
    </submittedName>
</protein>
<evidence type="ECO:0000259" key="3">
    <source>
        <dbReference type="Pfam" id="PF13349"/>
    </source>
</evidence>
<dbReference type="InterPro" id="IPR025164">
    <property type="entry name" value="Toastrack_DUF4097"/>
</dbReference>
<dbReference type="Gene3D" id="2.160.20.120">
    <property type="match status" value="1"/>
</dbReference>